<evidence type="ECO:0000313" key="1">
    <source>
        <dbReference type="EMBL" id="KAJ3548665.1"/>
    </source>
</evidence>
<comment type="caution">
    <text evidence="1">The sequence shown here is derived from an EMBL/GenBank/DDBJ whole genome shotgun (WGS) entry which is preliminary data.</text>
</comment>
<dbReference type="EMBL" id="JANRMS010000042">
    <property type="protein sequence ID" value="KAJ3548665.1"/>
    <property type="molecule type" value="Genomic_DNA"/>
</dbReference>
<accession>A0ACC1SYL8</accession>
<name>A0ACC1SYL8_9HYPO</name>
<proteinExistence type="predicted"/>
<reference evidence="1" key="1">
    <citation type="submission" date="2022-08" db="EMBL/GenBank/DDBJ databases">
        <title>Genome Sequence of Fusarium decemcellulare.</title>
        <authorList>
            <person name="Buettner E."/>
        </authorList>
    </citation>
    <scope>NUCLEOTIDE SEQUENCE</scope>
    <source>
        <strain evidence="1">Babe19</strain>
    </source>
</reference>
<gene>
    <name evidence="1" type="ORF">NM208_g907</name>
</gene>
<dbReference type="Proteomes" id="UP001148629">
    <property type="component" value="Unassembled WGS sequence"/>
</dbReference>
<keyword evidence="2" id="KW-1185">Reference proteome</keyword>
<evidence type="ECO:0000313" key="2">
    <source>
        <dbReference type="Proteomes" id="UP001148629"/>
    </source>
</evidence>
<protein>
    <submittedName>
        <fullName evidence="1">Uncharacterized protein</fullName>
    </submittedName>
</protein>
<sequence length="727" mass="80546">MPSVSSQATSSNLRKRRCPYTSVACDNCKRRKTKCSGGKPCKSCQDGGISCVYERTTRFRSNSRSSCANTNGPGSVIESVQSVSTGRTSDGHTKKTSPNASSPSRPGVSDHYLRLAQQRLAAMSPEEDAPQEDDHQTAPGGVSYVKYLIQRCKNGPASPLQTLSLDDWARVLQVYEDEIGLQYPFLDVHALHETISVNKEATGESRSTNRAIDVTKPVYHGRIEEITSLMFSIVSILADPGTVETSKSPVEQIYSGAVSRSQLGTLNRCDLTLIILGSTFFFLGDQEILAWRGVGMVLRLLHEAMNDMDDGSRSCTPSNLHNDISPEFYWSVYTLDRRWSFGTGLSFAVSDSDIRYRPSLKDNSLSSAYLKSMMAYCDISSEVQRSVLRPSSDEAALSSSKRDFLIFRLVQWQQNLPQELRFSGITDKFDPTKERRGEYKLRLALYLRANQMRIIIHRKFLTRSGSHRFDLSDANAMASITRDSIRVLLQLARETDIYLAQQKTFNHFLETALSSLLLIMCSTEDLKRFSPFSDVVDALELVEQLSGQSAIMQNLSDKLQGIKDTVKGIQDKYDISSPGAPPKTRKTTNGQDRQAGNSQGDTSRDGGNNETEISPGHNGNDEIPLPWYENTSGLLSGPPQAGVIVDPRLSARIHPQSTAHDASLSSISPDSHIMSSNDLIAPHLHGAPALLEDLDALDAIVDSEGDLDFVRFPELGQFLQEYENFYF</sequence>
<organism evidence="1 2">
    <name type="scientific">Fusarium decemcellulare</name>
    <dbReference type="NCBI Taxonomy" id="57161"/>
    <lineage>
        <taxon>Eukaryota</taxon>
        <taxon>Fungi</taxon>
        <taxon>Dikarya</taxon>
        <taxon>Ascomycota</taxon>
        <taxon>Pezizomycotina</taxon>
        <taxon>Sordariomycetes</taxon>
        <taxon>Hypocreomycetidae</taxon>
        <taxon>Hypocreales</taxon>
        <taxon>Nectriaceae</taxon>
        <taxon>Fusarium</taxon>
        <taxon>Fusarium decemcellulare species complex</taxon>
    </lineage>
</organism>